<keyword evidence="3" id="KW-1185">Reference proteome</keyword>
<evidence type="ECO:0000313" key="3">
    <source>
        <dbReference type="Proteomes" id="UP000297910"/>
    </source>
</evidence>
<feature type="compositionally biased region" description="Polar residues" evidence="1">
    <location>
        <begin position="490"/>
        <end position="512"/>
    </location>
</feature>
<dbReference type="AlphaFoldDB" id="A0A4Z1FDM7"/>
<organism evidence="2 3">
    <name type="scientific">Botrytis paeoniae</name>
    <dbReference type="NCBI Taxonomy" id="278948"/>
    <lineage>
        <taxon>Eukaryota</taxon>
        <taxon>Fungi</taxon>
        <taxon>Dikarya</taxon>
        <taxon>Ascomycota</taxon>
        <taxon>Pezizomycotina</taxon>
        <taxon>Leotiomycetes</taxon>
        <taxon>Helotiales</taxon>
        <taxon>Sclerotiniaceae</taxon>
        <taxon>Botrytis</taxon>
    </lineage>
</organism>
<proteinExistence type="predicted"/>
<gene>
    <name evidence="2" type="ORF">BPAE_0149g00270</name>
</gene>
<dbReference type="Proteomes" id="UP000297910">
    <property type="component" value="Unassembled WGS sequence"/>
</dbReference>
<dbReference type="EMBL" id="PQXI01000149">
    <property type="protein sequence ID" value="TGO22964.1"/>
    <property type="molecule type" value="Genomic_DNA"/>
</dbReference>
<reference evidence="2 3" key="1">
    <citation type="submission" date="2017-12" db="EMBL/GenBank/DDBJ databases">
        <title>Comparative genomics of Botrytis spp.</title>
        <authorList>
            <person name="Valero-Jimenez C.A."/>
            <person name="Tapia P."/>
            <person name="Veloso J."/>
            <person name="Silva-Moreno E."/>
            <person name="Staats M."/>
            <person name="Valdes J.H."/>
            <person name="Van Kan J.A.L."/>
        </authorList>
    </citation>
    <scope>NUCLEOTIDE SEQUENCE [LARGE SCALE GENOMIC DNA]</scope>
    <source>
        <strain evidence="2 3">Bp0003</strain>
    </source>
</reference>
<evidence type="ECO:0000256" key="1">
    <source>
        <dbReference type="SAM" id="MobiDB-lite"/>
    </source>
</evidence>
<sequence>MRSNRRSMGPSFAFQNMCNAAFELDPHWFGLCILASLYRRLNNTEKRPEKSSQIERPSPFSSKAIVEFTELSKNGEESNPNESVACILQNGLGERNNDSESDSRAEKHRTRLDKLLQGINKWQEVLSAEMQARHKMREVGFKRSAVSQADASFMKEIQRLQAEGQLGAFEQLFKLANACQSARDGLGPLEHDGFEAQKKVQGHVWELQQVEDELFESFASELGESYQESSVISSSSSAHDILEIPPLAITNNYEIRKRQSEDTGDQLRQSTTLTTNIEEQQNNSISPILNDELSKKRLAVYDLRMLLSHDEAQPVPAIRFRHSVKSVSSINVLGKGPLSLDKNSMGVNQNSLLLGLENEEGVLYQECHYDSTLLLDPEVVENVNDEGQRLEPAPGSDSGVPDLDLLEDNDMSTPIPKQHSSTESFPELLTQFGTKRDRINKWLLHKMLISRSEASLIGLQLQKEPDSSPSPWAKLIVAYFQFDYNTSKPTNSQRVKNMSTGRKTSELQQSSNYREEDTMITSHPTLLSKTTVEDTAAAPIAHPRDDGNTEHRNNLPHQSISEGLAQVKSSNPHPTKVDIPSPQVSNSARPIMMTREGMAT</sequence>
<protein>
    <submittedName>
        <fullName evidence="2">Uncharacterized protein</fullName>
    </submittedName>
</protein>
<evidence type="ECO:0000313" key="2">
    <source>
        <dbReference type="EMBL" id="TGO22964.1"/>
    </source>
</evidence>
<feature type="region of interest" description="Disordered" evidence="1">
    <location>
        <begin position="490"/>
        <end position="515"/>
    </location>
</feature>
<feature type="region of interest" description="Disordered" evidence="1">
    <location>
        <begin position="567"/>
        <end position="600"/>
    </location>
</feature>
<comment type="caution">
    <text evidence="2">The sequence shown here is derived from an EMBL/GenBank/DDBJ whole genome shotgun (WGS) entry which is preliminary data.</text>
</comment>
<name>A0A4Z1FDM7_9HELO</name>
<accession>A0A4Z1FDM7</accession>
<feature type="region of interest" description="Disordered" evidence="1">
    <location>
        <begin position="387"/>
        <end position="423"/>
    </location>
</feature>